<dbReference type="PANTHER" id="PTHR15641">
    <property type="entry name" value="ELONGATOR COMPLEX PROTEIN 5"/>
    <property type="match status" value="1"/>
</dbReference>
<feature type="region of interest" description="Disordered" evidence="9">
    <location>
        <begin position="237"/>
        <end position="259"/>
    </location>
</feature>
<dbReference type="Proteomes" id="UP000186922">
    <property type="component" value="Unassembled WGS sequence"/>
</dbReference>
<sequence>MQKSISRDIFEGAKDADILSFFDSHPFNALDLFTSYLCRRNSSSASLRTFVHFLCLEHDSVYWKKRLGTNTEETRWAFLDFTDDFFGWDNDKPMLISEHILEKISQSASSNNTSGDHLVAIDSTTSLLLSLSVTELASLLARIPKVISDRGKPDCRSSIVLLHHADLFDHQAERVLRALSSSCITLTSVGFSKSEQQECICQVHHQQHQESFKKQVERITISKHWKTSFDLVSGSRGLSSGKAAISQRDSETDPTGKLSFNLQLKDSEKVARSQVQLPHTKGGRVIYYEPDEADDIDYEDPDE</sequence>
<dbReference type="EMBL" id="BDGG01000001">
    <property type="protein sequence ID" value="GAU89125.1"/>
    <property type="molecule type" value="Genomic_DNA"/>
</dbReference>
<dbReference type="UniPathway" id="UPA00988"/>
<evidence type="ECO:0000313" key="11">
    <source>
        <dbReference type="Proteomes" id="UP000186922"/>
    </source>
</evidence>
<dbReference type="InterPro" id="IPR019519">
    <property type="entry name" value="Elp5"/>
</dbReference>
<keyword evidence="6" id="KW-0963">Cytoplasm</keyword>
<dbReference type="GO" id="GO:0033588">
    <property type="term" value="C:elongator holoenzyme complex"/>
    <property type="evidence" value="ECO:0007669"/>
    <property type="project" value="InterPro"/>
</dbReference>
<organism evidence="10 11">
    <name type="scientific">Ramazzottius varieornatus</name>
    <name type="common">Water bear</name>
    <name type="synonym">Tardigrade</name>
    <dbReference type="NCBI Taxonomy" id="947166"/>
    <lineage>
        <taxon>Eukaryota</taxon>
        <taxon>Metazoa</taxon>
        <taxon>Ecdysozoa</taxon>
        <taxon>Tardigrada</taxon>
        <taxon>Eutardigrada</taxon>
        <taxon>Parachela</taxon>
        <taxon>Hypsibioidea</taxon>
        <taxon>Ramazzottiidae</taxon>
        <taxon>Ramazzottius</taxon>
    </lineage>
</organism>
<dbReference type="GO" id="GO:0002098">
    <property type="term" value="P:tRNA wobble uridine modification"/>
    <property type="evidence" value="ECO:0007669"/>
    <property type="project" value="InterPro"/>
</dbReference>
<dbReference type="GO" id="GO:0000049">
    <property type="term" value="F:tRNA binding"/>
    <property type="evidence" value="ECO:0007669"/>
    <property type="project" value="TreeGrafter"/>
</dbReference>
<evidence type="ECO:0000256" key="8">
    <source>
        <dbReference type="ARBA" id="ARBA00023242"/>
    </source>
</evidence>
<comment type="pathway">
    <text evidence="3">tRNA modification; 5-methoxycarbonylmethyl-2-thiouridine-tRNA biosynthesis.</text>
</comment>
<dbReference type="GO" id="GO:0005829">
    <property type="term" value="C:cytosol"/>
    <property type="evidence" value="ECO:0007669"/>
    <property type="project" value="TreeGrafter"/>
</dbReference>
<dbReference type="Pfam" id="PF10483">
    <property type="entry name" value="Elong_Iki1"/>
    <property type="match status" value="1"/>
</dbReference>
<gene>
    <name evidence="10" type="primary">RvY_01713-1</name>
    <name evidence="10" type="synonym">RvY_01713.1</name>
    <name evidence="10" type="ORF">RvY_01713</name>
</gene>
<evidence type="ECO:0000256" key="9">
    <source>
        <dbReference type="SAM" id="MobiDB-lite"/>
    </source>
</evidence>
<comment type="subcellular location">
    <subcellularLocation>
        <location evidence="2">Cytoplasm</location>
    </subcellularLocation>
    <subcellularLocation>
        <location evidence="1">Nucleus</location>
    </subcellularLocation>
</comment>
<evidence type="ECO:0000313" key="10">
    <source>
        <dbReference type="EMBL" id="GAU89125.1"/>
    </source>
</evidence>
<dbReference type="InterPro" id="IPR027417">
    <property type="entry name" value="P-loop_NTPase"/>
</dbReference>
<evidence type="ECO:0000256" key="5">
    <source>
        <dbReference type="ARBA" id="ARBA00020264"/>
    </source>
</evidence>
<evidence type="ECO:0000256" key="6">
    <source>
        <dbReference type="ARBA" id="ARBA00022490"/>
    </source>
</evidence>
<proteinExistence type="inferred from homology"/>
<keyword evidence="7" id="KW-0819">tRNA processing</keyword>
<protein>
    <recommendedName>
        <fullName evidence="5">Elongator complex protein 5</fullName>
    </recommendedName>
</protein>
<comment type="caution">
    <text evidence="10">The sequence shown here is derived from an EMBL/GenBank/DDBJ whole genome shotgun (WGS) entry which is preliminary data.</text>
</comment>
<dbReference type="PANTHER" id="PTHR15641:SF1">
    <property type="entry name" value="ELONGATOR COMPLEX PROTEIN 5"/>
    <property type="match status" value="1"/>
</dbReference>
<feature type="region of interest" description="Disordered" evidence="9">
    <location>
        <begin position="281"/>
        <end position="303"/>
    </location>
</feature>
<name>A0A1D1UL44_RAMVA</name>
<accession>A0A1D1UL44</accession>
<comment type="similarity">
    <text evidence="4">Belongs to the ELP5 family.</text>
</comment>
<reference evidence="10 11" key="1">
    <citation type="journal article" date="2016" name="Nat. Commun.">
        <title>Extremotolerant tardigrade genome and improved radiotolerance of human cultured cells by tardigrade-unique protein.</title>
        <authorList>
            <person name="Hashimoto T."/>
            <person name="Horikawa D.D."/>
            <person name="Saito Y."/>
            <person name="Kuwahara H."/>
            <person name="Kozuka-Hata H."/>
            <person name="Shin-I T."/>
            <person name="Minakuchi Y."/>
            <person name="Ohishi K."/>
            <person name="Motoyama A."/>
            <person name="Aizu T."/>
            <person name="Enomoto A."/>
            <person name="Kondo K."/>
            <person name="Tanaka S."/>
            <person name="Hara Y."/>
            <person name="Koshikawa S."/>
            <person name="Sagara H."/>
            <person name="Miura T."/>
            <person name="Yokobori S."/>
            <person name="Miyagawa K."/>
            <person name="Suzuki Y."/>
            <person name="Kubo T."/>
            <person name="Oyama M."/>
            <person name="Kohara Y."/>
            <person name="Fujiyama A."/>
            <person name="Arakawa K."/>
            <person name="Katayama T."/>
            <person name="Toyoda A."/>
            <person name="Kunieda T."/>
        </authorList>
    </citation>
    <scope>NUCLEOTIDE SEQUENCE [LARGE SCALE GENOMIC DNA]</scope>
    <source>
        <strain evidence="10 11">YOKOZUNA-1</strain>
    </source>
</reference>
<evidence type="ECO:0000256" key="7">
    <source>
        <dbReference type="ARBA" id="ARBA00022694"/>
    </source>
</evidence>
<dbReference type="AlphaFoldDB" id="A0A1D1UL44"/>
<dbReference type="OrthoDB" id="166907at2759"/>
<evidence type="ECO:0000256" key="4">
    <source>
        <dbReference type="ARBA" id="ARBA00009567"/>
    </source>
</evidence>
<dbReference type="GO" id="GO:0005634">
    <property type="term" value="C:nucleus"/>
    <property type="evidence" value="ECO:0007669"/>
    <property type="project" value="UniProtKB-SubCell"/>
</dbReference>
<evidence type="ECO:0000256" key="3">
    <source>
        <dbReference type="ARBA" id="ARBA00005043"/>
    </source>
</evidence>
<keyword evidence="8" id="KW-0539">Nucleus</keyword>
<keyword evidence="11" id="KW-1185">Reference proteome</keyword>
<evidence type="ECO:0000256" key="1">
    <source>
        <dbReference type="ARBA" id="ARBA00004123"/>
    </source>
</evidence>
<dbReference type="Gene3D" id="3.40.50.300">
    <property type="entry name" value="P-loop containing nucleotide triphosphate hydrolases"/>
    <property type="match status" value="1"/>
</dbReference>
<dbReference type="STRING" id="947166.A0A1D1UL44"/>
<feature type="compositionally biased region" description="Acidic residues" evidence="9">
    <location>
        <begin position="289"/>
        <end position="303"/>
    </location>
</feature>
<evidence type="ECO:0000256" key="2">
    <source>
        <dbReference type="ARBA" id="ARBA00004496"/>
    </source>
</evidence>